<keyword evidence="7" id="KW-0059">Arsenical resistance</keyword>
<keyword evidence="4" id="KW-0813">Transport</keyword>
<evidence type="ECO:0000256" key="9">
    <source>
        <dbReference type="ARBA" id="ARBA00023136"/>
    </source>
</evidence>
<dbReference type="InterPro" id="IPR000802">
    <property type="entry name" value="Arsenical_pump_ArsB"/>
</dbReference>
<feature type="transmembrane region" description="Helical" evidence="10">
    <location>
        <begin position="379"/>
        <end position="399"/>
    </location>
</feature>
<dbReference type="Pfam" id="PF03600">
    <property type="entry name" value="CitMHS"/>
    <property type="match status" value="1"/>
</dbReference>
<comment type="subcellular location">
    <subcellularLocation>
        <location evidence="1">Cell membrane</location>
        <topology evidence="1">Multi-pass membrane protein</topology>
    </subcellularLocation>
</comment>
<evidence type="ECO:0000256" key="4">
    <source>
        <dbReference type="ARBA" id="ARBA00022448"/>
    </source>
</evidence>
<sequence length="459" mass="46341">METVVALLILAAVLAFAVLRPRGLPEAAAAVPAALLVVLTGLTGAREAWDEVVGLGPTVAFLAAVLVLSALADEAGVFTWAGRIATARGAGSPRRLLGIVFVLASLVTAVLSLDATVVLLTPVVLRAARAMRAPTTPHVYACAHLANSASLLLPVSNLTNLLAFAASGLTFIGFAALMTLPWLTVIAAEYLIFRLFFRHDLRTPSSPAVPDATGPSAPVAAGTSVSSAAGASGAGVPAASVPSPATVPGGGTVPVPAANHGVPRTALVVLAATLAGFPLGELAGVHPAWVAALGALVLAVPRLRRAPAAESRRLLTAVHPAFLLFVPALGVVVLAVRDSGFGTLVAHLAPDRATLPGLLAAAMLAAVLANLLNNLPATLMLVPLTAGNPGLTLAVLLGVNLGPNLTYVGSLATLLWRQVLHAHDHAPGNRRFTALGALTVPVTLVTGTLALWLALRLSG</sequence>
<evidence type="ECO:0000256" key="6">
    <source>
        <dbReference type="ARBA" id="ARBA00022692"/>
    </source>
</evidence>
<dbReference type="Proteomes" id="UP001240236">
    <property type="component" value="Unassembled WGS sequence"/>
</dbReference>
<feature type="transmembrane region" description="Helical" evidence="10">
    <location>
        <begin position="355"/>
        <end position="372"/>
    </location>
</feature>
<evidence type="ECO:0000256" key="8">
    <source>
        <dbReference type="ARBA" id="ARBA00022989"/>
    </source>
</evidence>
<feature type="transmembrane region" description="Helical" evidence="10">
    <location>
        <begin position="161"/>
        <end position="192"/>
    </location>
</feature>
<keyword evidence="5" id="KW-1003">Cell membrane</keyword>
<reference evidence="12 13" key="1">
    <citation type="submission" date="2023-07" db="EMBL/GenBank/DDBJ databases">
        <title>Sequencing the genomes of 1000 actinobacteria strains.</title>
        <authorList>
            <person name="Klenk H.-P."/>
        </authorList>
    </citation>
    <scope>NUCLEOTIDE SEQUENCE [LARGE SCALE GENOMIC DNA]</scope>
    <source>
        <strain evidence="12 13">DSM 44709</strain>
    </source>
</reference>
<evidence type="ECO:0000259" key="11">
    <source>
        <dbReference type="Pfam" id="PF03600"/>
    </source>
</evidence>
<name>A0AAE4B308_9ACTN</name>
<keyword evidence="8 10" id="KW-1133">Transmembrane helix</keyword>
<evidence type="ECO:0000256" key="10">
    <source>
        <dbReference type="SAM" id="Phobius"/>
    </source>
</evidence>
<feature type="domain" description="Citrate transporter-like" evidence="11">
    <location>
        <begin position="19"/>
        <end position="388"/>
    </location>
</feature>
<dbReference type="GO" id="GO:0046685">
    <property type="term" value="P:response to arsenic-containing substance"/>
    <property type="evidence" value="ECO:0007669"/>
    <property type="project" value="UniProtKB-KW"/>
</dbReference>
<dbReference type="RefSeq" id="WP_307244941.1">
    <property type="nucleotide sequence ID" value="NZ_JAUSUZ010000001.1"/>
</dbReference>
<feature type="transmembrane region" description="Helical" evidence="10">
    <location>
        <begin position="96"/>
        <end position="125"/>
    </location>
</feature>
<feature type="transmembrane region" description="Helical" evidence="10">
    <location>
        <begin position="315"/>
        <end position="335"/>
    </location>
</feature>
<dbReference type="AlphaFoldDB" id="A0AAE4B308"/>
<evidence type="ECO:0000313" key="13">
    <source>
        <dbReference type="Proteomes" id="UP001240236"/>
    </source>
</evidence>
<evidence type="ECO:0000256" key="5">
    <source>
        <dbReference type="ARBA" id="ARBA00022475"/>
    </source>
</evidence>
<dbReference type="PANTHER" id="PTHR43302:SF5">
    <property type="entry name" value="TRANSPORTER ARSB-RELATED"/>
    <property type="match status" value="1"/>
</dbReference>
<accession>A0AAE4B308</accession>
<comment type="similarity">
    <text evidence="3">Belongs to the CitM (TC 2.A.11) transporter family.</text>
</comment>
<feature type="transmembrane region" description="Helical" evidence="10">
    <location>
        <begin position="27"/>
        <end position="45"/>
    </location>
</feature>
<comment type="similarity">
    <text evidence="2">Belongs to the ArsB family.</text>
</comment>
<dbReference type="InterPro" id="IPR004680">
    <property type="entry name" value="Cit_transptr-like_dom"/>
</dbReference>
<evidence type="ECO:0000256" key="2">
    <source>
        <dbReference type="ARBA" id="ARBA00006433"/>
    </source>
</evidence>
<dbReference type="PRINTS" id="PR00758">
    <property type="entry name" value="ARSENICPUMP"/>
</dbReference>
<dbReference type="GO" id="GO:0015105">
    <property type="term" value="F:arsenite transmembrane transporter activity"/>
    <property type="evidence" value="ECO:0007669"/>
    <property type="project" value="InterPro"/>
</dbReference>
<keyword evidence="6 10" id="KW-0812">Transmembrane</keyword>
<feature type="transmembrane region" description="Helical" evidence="10">
    <location>
        <begin position="52"/>
        <end position="72"/>
    </location>
</feature>
<evidence type="ECO:0000256" key="1">
    <source>
        <dbReference type="ARBA" id="ARBA00004651"/>
    </source>
</evidence>
<feature type="transmembrane region" description="Helical" evidence="10">
    <location>
        <begin position="432"/>
        <end position="455"/>
    </location>
</feature>
<dbReference type="GO" id="GO:0005886">
    <property type="term" value="C:plasma membrane"/>
    <property type="evidence" value="ECO:0007669"/>
    <property type="project" value="UniProtKB-SubCell"/>
</dbReference>
<comment type="caution">
    <text evidence="12">The sequence shown here is derived from an EMBL/GenBank/DDBJ whole genome shotgun (WGS) entry which is preliminary data.</text>
</comment>
<evidence type="ECO:0000313" key="12">
    <source>
        <dbReference type="EMBL" id="MDQ0369603.1"/>
    </source>
</evidence>
<organism evidence="12 13">
    <name type="scientific">Catenuloplanes indicus</name>
    <dbReference type="NCBI Taxonomy" id="137267"/>
    <lineage>
        <taxon>Bacteria</taxon>
        <taxon>Bacillati</taxon>
        <taxon>Actinomycetota</taxon>
        <taxon>Actinomycetes</taxon>
        <taxon>Micromonosporales</taxon>
        <taxon>Micromonosporaceae</taxon>
        <taxon>Catenuloplanes</taxon>
    </lineage>
</organism>
<proteinExistence type="inferred from homology"/>
<dbReference type="EMBL" id="JAUSUZ010000001">
    <property type="protein sequence ID" value="MDQ0369603.1"/>
    <property type="molecule type" value="Genomic_DNA"/>
</dbReference>
<keyword evidence="13" id="KW-1185">Reference proteome</keyword>
<evidence type="ECO:0000256" key="7">
    <source>
        <dbReference type="ARBA" id="ARBA00022849"/>
    </source>
</evidence>
<dbReference type="PANTHER" id="PTHR43302">
    <property type="entry name" value="TRANSPORTER ARSB-RELATED"/>
    <property type="match status" value="1"/>
</dbReference>
<evidence type="ECO:0000256" key="3">
    <source>
        <dbReference type="ARBA" id="ARBA00009843"/>
    </source>
</evidence>
<keyword evidence="9 10" id="KW-0472">Membrane</keyword>
<protein>
    <submittedName>
        <fullName evidence="12">Arsenical pump membrane protein</fullName>
    </submittedName>
</protein>
<gene>
    <name evidence="12" type="ORF">J2S42_006272</name>
</gene>